<sequence length="173" mass="18187">MRSFEQLRTPITGIVVDESACETDDLAFCGGIQVTVPASDSWAGFVERAVDSDWVGIEALAAVPGTVADAVSTAATAYGQSVADTLASVRTWDRAADTQKSFPVSELGLGNGSSRLLEPLGDGGLRYELLEATFLFRQGDLTSPIHDAGLAERLGVDEGVRVALEVVSRAVRS</sequence>
<dbReference type="OrthoDB" id="4867289at2"/>
<accession>A0A1M6FKE3</accession>
<protein>
    <submittedName>
        <fullName evidence="1">UDP-N-acetylenolpyruvoylglucosamine reductase</fullName>
    </submittedName>
</protein>
<gene>
    <name evidence="1" type="ORF">SAMN02745244_01460</name>
</gene>
<proteinExistence type="predicted"/>
<dbReference type="SUPFAM" id="SSF56176">
    <property type="entry name" value="FAD-binding/transporter-associated domain-like"/>
    <property type="match status" value="1"/>
</dbReference>
<name>A0A1M6FKE3_9ACTN</name>
<dbReference type="EMBL" id="FQZG01000022">
    <property type="protein sequence ID" value="SHI98191.1"/>
    <property type="molecule type" value="Genomic_DNA"/>
</dbReference>
<dbReference type="Proteomes" id="UP000184512">
    <property type="component" value="Unassembled WGS sequence"/>
</dbReference>
<dbReference type="GO" id="GO:0050660">
    <property type="term" value="F:flavin adenine dinucleotide binding"/>
    <property type="evidence" value="ECO:0007669"/>
    <property type="project" value="InterPro"/>
</dbReference>
<dbReference type="AlphaFoldDB" id="A0A1M6FKE3"/>
<reference evidence="1 2" key="1">
    <citation type="submission" date="2016-11" db="EMBL/GenBank/DDBJ databases">
        <authorList>
            <person name="Jaros S."/>
            <person name="Januszkiewicz K."/>
            <person name="Wedrychowicz H."/>
        </authorList>
    </citation>
    <scope>NUCLEOTIDE SEQUENCE [LARGE SCALE GENOMIC DNA]</scope>
    <source>
        <strain evidence="1 2">DSM 12906</strain>
    </source>
</reference>
<evidence type="ECO:0000313" key="1">
    <source>
        <dbReference type="EMBL" id="SHI98191.1"/>
    </source>
</evidence>
<keyword evidence="2" id="KW-1185">Reference proteome</keyword>
<evidence type="ECO:0000313" key="2">
    <source>
        <dbReference type="Proteomes" id="UP000184512"/>
    </source>
</evidence>
<dbReference type="STRING" id="1123357.SAMN02745244_01460"/>
<dbReference type="InterPro" id="IPR036318">
    <property type="entry name" value="FAD-bd_PCMH-like_sf"/>
</dbReference>
<dbReference type="RefSeq" id="WP_073186881.1">
    <property type="nucleotide sequence ID" value="NZ_FQZG01000022.1"/>
</dbReference>
<dbReference type="Gene3D" id="3.30.465.10">
    <property type="match status" value="1"/>
</dbReference>
<organism evidence="1 2">
    <name type="scientific">Tessaracoccus bendigoensis DSM 12906</name>
    <dbReference type="NCBI Taxonomy" id="1123357"/>
    <lineage>
        <taxon>Bacteria</taxon>
        <taxon>Bacillati</taxon>
        <taxon>Actinomycetota</taxon>
        <taxon>Actinomycetes</taxon>
        <taxon>Propionibacteriales</taxon>
        <taxon>Propionibacteriaceae</taxon>
        <taxon>Tessaracoccus</taxon>
    </lineage>
</organism>
<dbReference type="InterPro" id="IPR016169">
    <property type="entry name" value="FAD-bd_PCMH_sub2"/>
</dbReference>